<dbReference type="PANTHER" id="PTHR42791">
    <property type="entry name" value="GNAT FAMILY ACETYLTRANSFERASE"/>
    <property type="match status" value="1"/>
</dbReference>
<dbReference type="HOGENOM" id="CLU_1255756_0_0_1"/>
<dbReference type="EMBL" id="KL584839">
    <property type="protein sequence ID" value="KEQ61187.1"/>
    <property type="molecule type" value="Genomic_DNA"/>
</dbReference>
<reference evidence="2 3" key="1">
    <citation type="journal article" date="2014" name="BMC Genomics">
        <title>Genome sequencing of four Aureobasidium pullulans varieties: biotechnological potential, stress tolerance, and description of new species.</title>
        <authorList>
            <person name="Gostin Ar C."/>
            <person name="Ohm R.A."/>
            <person name="Kogej T."/>
            <person name="Sonjak S."/>
            <person name="Turk M."/>
            <person name="Zajc J."/>
            <person name="Zalar P."/>
            <person name="Grube M."/>
            <person name="Sun H."/>
            <person name="Han J."/>
            <person name="Sharma A."/>
            <person name="Chiniquy J."/>
            <person name="Ngan C.Y."/>
            <person name="Lipzen A."/>
            <person name="Barry K."/>
            <person name="Grigoriev I.V."/>
            <person name="Gunde-Cimerman N."/>
        </authorList>
    </citation>
    <scope>NUCLEOTIDE SEQUENCE [LARGE SCALE GENOMIC DNA]</scope>
    <source>
        <strain evidence="2 3">CBS 110374</strain>
    </source>
</reference>
<dbReference type="GO" id="GO:0016747">
    <property type="term" value="F:acyltransferase activity, transferring groups other than amino-acyl groups"/>
    <property type="evidence" value="ECO:0007669"/>
    <property type="project" value="InterPro"/>
</dbReference>
<dbReference type="PANTHER" id="PTHR42791:SF1">
    <property type="entry name" value="N-ACETYLTRANSFERASE DOMAIN-CONTAINING PROTEIN"/>
    <property type="match status" value="1"/>
</dbReference>
<dbReference type="CDD" id="cd04301">
    <property type="entry name" value="NAT_SF"/>
    <property type="match status" value="1"/>
</dbReference>
<dbReference type="SUPFAM" id="SSF55729">
    <property type="entry name" value="Acyl-CoA N-acyltransferases (Nat)"/>
    <property type="match status" value="1"/>
</dbReference>
<feature type="domain" description="N-acetyltransferase" evidence="1">
    <location>
        <begin position="57"/>
        <end position="212"/>
    </location>
</feature>
<dbReference type="PROSITE" id="PS51186">
    <property type="entry name" value="GNAT"/>
    <property type="match status" value="1"/>
</dbReference>
<dbReference type="GeneID" id="63920051"/>
<sequence>MSWKVSEATLADVPAITSIYSQDEPTPFLELCLGSSNLLALNYNQATRITESLQDPEQSWFVSRNERNKIVSFAEWQLPKDEADSEEQMVRPKHGDSIAPGMNSGLIVDFRQRVMKLRNDVLRGRRHYLLSNIGTMKTERQRGAATALVKQMIEAADRAKITHIYLDTVSEGPARRLFDKLGFEEVGRFEIDLSKYGGVGIHRHVGMIRWAWKVV</sequence>
<keyword evidence="3" id="KW-1185">Reference proteome</keyword>
<dbReference type="STRING" id="1043003.A0A074VU08"/>
<dbReference type="InterPro" id="IPR016181">
    <property type="entry name" value="Acyl_CoA_acyltransferase"/>
</dbReference>
<evidence type="ECO:0000313" key="3">
    <source>
        <dbReference type="Proteomes" id="UP000030672"/>
    </source>
</evidence>
<dbReference type="Pfam" id="PF00583">
    <property type="entry name" value="Acetyltransf_1"/>
    <property type="match status" value="1"/>
</dbReference>
<protein>
    <recommendedName>
        <fullName evidence="1">N-acetyltransferase domain-containing protein</fullName>
    </recommendedName>
</protein>
<name>A0A074VU08_AURM1</name>
<dbReference type="Gene3D" id="3.40.630.30">
    <property type="match status" value="1"/>
</dbReference>
<dbReference type="RefSeq" id="XP_040878210.1">
    <property type="nucleotide sequence ID" value="XM_041026678.1"/>
</dbReference>
<organism evidence="2 3">
    <name type="scientific">Aureobasidium melanogenum (strain CBS 110374)</name>
    <name type="common">Aureobasidium pullulans var. melanogenum</name>
    <dbReference type="NCBI Taxonomy" id="1043003"/>
    <lineage>
        <taxon>Eukaryota</taxon>
        <taxon>Fungi</taxon>
        <taxon>Dikarya</taxon>
        <taxon>Ascomycota</taxon>
        <taxon>Pezizomycotina</taxon>
        <taxon>Dothideomycetes</taxon>
        <taxon>Dothideomycetidae</taxon>
        <taxon>Dothideales</taxon>
        <taxon>Saccotheciaceae</taxon>
        <taxon>Aureobasidium</taxon>
    </lineage>
</organism>
<dbReference type="InterPro" id="IPR000182">
    <property type="entry name" value="GNAT_dom"/>
</dbReference>
<proteinExistence type="predicted"/>
<evidence type="ECO:0000313" key="2">
    <source>
        <dbReference type="EMBL" id="KEQ61187.1"/>
    </source>
</evidence>
<dbReference type="InterPro" id="IPR052523">
    <property type="entry name" value="Trichothecene_AcTrans"/>
</dbReference>
<evidence type="ECO:0000259" key="1">
    <source>
        <dbReference type="PROSITE" id="PS51186"/>
    </source>
</evidence>
<dbReference type="Proteomes" id="UP000030672">
    <property type="component" value="Unassembled WGS sequence"/>
</dbReference>
<gene>
    <name evidence="2" type="ORF">M437DRAFT_76747</name>
</gene>
<accession>A0A074VU08</accession>
<dbReference type="AlphaFoldDB" id="A0A074VU08"/>